<dbReference type="InterPro" id="IPR036390">
    <property type="entry name" value="WH_DNA-bd_sf"/>
</dbReference>
<proteinExistence type="predicted"/>
<dbReference type="RefSeq" id="WP_189544428.1">
    <property type="nucleotide sequence ID" value="NZ_BMTF01000009.1"/>
</dbReference>
<reference evidence="3" key="1">
    <citation type="journal article" date="2019" name="Int. J. Syst. Evol. Microbiol.">
        <title>The Global Catalogue of Microorganisms (GCM) 10K type strain sequencing project: providing services to taxonomists for standard genome sequencing and annotation.</title>
        <authorList>
            <consortium name="The Broad Institute Genomics Platform"/>
            <consortium name="The Broad Institute Genome Sequencing Center for Infectious Disease"/>
            <person name="Wu L."/>
            <person name="Ma J."/>
        </authorList>
    </citation>
    <scope>NUCLEOTIDE SEQUENCE [LARGE SCALE GENOMIC DNA]</scope>
    <source>
        <strain evidence="3">JCM 4376</strain>
    </source>
</reference>
<dbReference type="SUPFAM" id="SSF46785">
    <property type="entry name" value="Winged helix' DNA-binding domain"/>
    <property type="match status" value="1"/>
</dbReference>
<dbReference type="PANTHER" id="PTHR33164:SF43">
    <property type="entry name" value="HTH-TYPE TRANSCRIPTIONAL REPRESSOR YETL"/>
    <property type="match status" value="1"/>
</dbReference>
<dbReference type="Pfam" id="PF12802">
    <property type="entry name" value="MarR_2"/>
    <property type="match status" value="1"/>
</dbReference>
<name>A0ABQ2VZR5_9ACTN</name>
<dbReference type="InterPro" id="IPR039422">
    <property type="entry name" value="MarR/SlyA-like"/>
</dbReference>
<dbReference type="InterPro" id="IPR036388">
    <property type="entry name" value="WH-like_DNA-bd_sf"/>
</dbReference>
<dbReference type="SMART" id="SM00347">
    <property type="entry name" value="HTH_MARR"/>
    <property type="match status" value="1"/>
</dbReference>
<organism evidence="2 3">
    <name type="scientific">Streptomyces gelaticus</name>
    <dbReference type="NCBI Taxonomy" id="285446"/>
    <lineage>
        <taxon>Bacteria</taxon>
        <taxon>Bacillati</taxon>
        <taxon>Actinomycetota</taxon>
        <taxon>Actinomycetes</taxon>
        <taxon>Kitasatosporales</taxon>
        <taxon>Streptomycetaceae</taxon>
        <taxon>Streptomyces</taxon>
    </lineage>
</organism>
<feature type="domain" description="HTH marR-type" evidence="1">
    <location>
        <begin position="12"/>
        <end position="141"/>
    </location>
</feature>
<dbReference type="Gene3D" id="1.10.10.10">
    <property type="entry name" value="Winged helix-like DNA-binding domain superfamily/Winged helix DNA-binding domain"/>
    <property type="match status" value="1"/>
</dbReference>
<evidence type="ECO:0000313" key="3">
    <source>
        <dbReference type="Proteomes" id="UP000660675"/>
    </source>
</evidence>
<evidence type="ECO:0000313" key="2">
    <source>
        <dbReference type="EMBL" id="GGV85612.1"/>
    </source>
</evidence>
<comment type="caution">
    <text evidence="2">The sequence shown here is derived from an EMBL/GenBank/DDBJ whole genome shotgun (WGS) entry which is preliminary data.</text>
</comment>
<dbReference type="InterPro" id="IPR000835">
    <property type="entry name" value="HTH_MarR-typ"/>
</dbReference>
<evidence type="ECO:0000259" key="1">
    <source>
        <dbReference type="PROSITE" id="PS50995"/>
    </source>
</evidence>
<dbReference type="PRINTS" id="PR00598">
    <property type="entry name" value="HTHMARR"/>
</dbReference>
<sequence>MSETPPSLLGLTTYLMSKTGKAARNRLAARLADRDMRLWHMAVLSALVDFGPHVQRELASRLGIDRSDIVKIVDDLAVAGLVDRARDSSDRRRMTVTPTPAGRAALKELQAEALTVQETLLAPLTGSEQAQLAALLKRVHAHVHDGAEELKAGRRPIPPAWCGTLPG</sequence>
<gene>
    <name evidence="2" type="primary">marR</name>
    <name evidence="2" type="ORF">GCM10015535_32500</name>
</gene>
<accession>A0ABQ2VZR5</accession>
<dbReference type="PROSITE" id="PS50995">
    <property type="entry name" value="HTH_MARR_2"/>
    <property type="match status" value="1"/>
</dbReference>
<protein>
    <submittedName>
        <fullName evidence="2">MarR family transcriptional regulator</fullName>
    </submittedName>
</protein>
<keyword evidence="3" id="KW-1185">Reference proteome</keyword>
<dbReference type="Proteomes" id="UP000660675">
    <property type="component" value="Unassembled WGS sequence"/>
</dbReference>
<dbReference type="EMBL" id="BMTF01000009">
    <property type="protein sequence ID" value="GGV85612.1"/>
    <property type="molecule type" value="Genomic_DNA"/>
</dbReference>
<dbReference type="PANTHER" id="PTHR33164">
    <property type="entry name" value="TRANSCRIPTIONAL REGULATOR, MARR FAMILY"/>
    <property type="match status" value="1"/>
</dbReference>